<feature type="domain" description="Tetrahydrofolate dehydrogenase/cyclohydrolase catalytic" evidence="10">
    <location>
        <begin position="6"/>
        <end position="122"/>
    </location>
</feature>
<dbReference type="GO" id="GO:0009086">
    <property type="term" value="P:methionine biosynthetic process"/>
    <property type="evidence" value="ECO:0007669"/>
    <property type="project" value="UniProtKB-KW"/>
</dbReference>
<evidence type="ECO:0000256" key="8">
    <source>
        <dbReference type="ARBA" id="ARBA00023268"/>
    </source>
</evidence>
<gene>
    <name evidence="9" type="primary">folD</name>
    <name evidence="12" type="ORF">A2627_03745</name>
</gene>
<evidence type="ECO:0000259" key="11">
    <source>
        <dbReference type="Pfam" id="PF02882"/>
    </source>
</evidence>
<evidence type="ECO:0000256" key="7">
    <source>
        <dbReference type="ARBA" id="ARBA00023167"/>
    </source>
</evidence>
<sequence length="274" mass="29499">MGIIFDGRKFAKKKEKLLSYKVTRLLGKGVKPKLVSILVGNDPGSKLYISLKKKAAERVGIVFEVVKFEESALVDQISSAVKQFSSDSSVYGIMVQLPLPEKFRDRDRDRVLNSIAYEKDVDGLRENSPFLPATVKAILSIIDEAKKLLNPPIRRAGLNYCVVGATGMVGLPLVKELKKLGNEVIGCNSKTSNLKYQTSKADVLISATGVPNLIQGYMVKKGAIVIDVGSPKGDVDPSAALRASFFTPVPGGVGPVTVVSLLENLVDVVNSVVI</sequence>
<keyword evidence="6 9" id="KW-0560">Oxidoreductase</keyword>
<comment type="catalytic activity">
    <reaction evidence="9">
        <text>(6R)-5,10-methylene-5,6,7,8-tetrahydrofolate + NADP(+) = (6R)-5,10-methenyltetrahydrofolate + NADPH</text>
        <dbReference type="Rhea" id="RHEA:22812"/>
        <dbReference type="ChEBI" id="CHEBI:15636"/>
        <dbReference type="ChEBI" id="CHEBI:57455"/>
        <dbReference type="ChEBI" id="CHEBI:57783"/>
        <dbReference type="ChEBI" id="CHEBI:58349"/>
        <dbReference type="EC" id="1.5.1.5"/>
    </reaction>
</comment>
<dbReference type="Pfam" id="PF02882">
    <property type="entry name" value="THF_DHG_CYH_C"/>
    <property type="match status" value="1"/>
</dbReference>
<keyword evidence="4 9" id="KW-0378">Hydrolase</keyword>
<evidence type="ECO:0000256" key="5">
    <source>
        <dbReference type="ARBA" id="ARBA00022857"/>
    </source>
</evidence>
<dbReference type="Gene3D" id="3.40.50.10860">
    <property type="entry name" value="Leucine Dehydrogenase, chain A, domain 1"/>
    <property type="match status" value="1"/>
</dbReference>
<keyword evidence="9" id="KW-0028">Amino-acid biosynthesis</keyword>
<dbReference type="SUPFAM" id="SSF53223">
    <property type="entry name" value="Aminoacid dehydrogenase-like, N-terminal domain"/>
    <property type="match status" value="1"/>
</dbReference>
<comment type="catalytic activity">
    <reaction evidence="9">
        <text>(6R)-5,10-methenyltetrahydrofolate + H2O = (6R)-10-formyltetrahydrofolate + H(+)</text>
        <dbReference type="Rhea" id="RHEA:23700"/>
        <dbReference type="ChEBI" id="CHEBI:15377"/>
        <dbReference type="ChEBI" id="CHEBI:15378"/>
        <dbReference type="ChEBI" id="CHEBI:57455"/>
        <dbReference type="ChEBI" id="CHEBI:195366"/>
        <dbReference type="EC" id="3.5.4.9"/>
    </reaction>
</comment>
<dbReference type="PANTHER" id="PTHR48099:SF5">
    <property type="entry name" value="C-1-TETRAHYDROFOLATE SYNTHASE, CYTOPLASMIC"/>
    <property type="match status" value="1"/>
</dbReference>
<comment type="pathway">
    <text evidence="1 9">One-carbon metabolism; tetrahydrofolate interconversion.</text>
</comment>
<dbReference type="InterPro" id="IPR020630">
    <property type="entry name" value="THF_DH/CycHdrlase_cat_dom"/>
</dbReference>
<evidence type="ECO:0000259" key="10">
    <source>
        <dbReference type="Pfam" id="PF00763"/>
    </source>
</evidence>
<dbReference type="GO" id="GO:0006164">
    <property type="term" value="P:purine nucleotide biosynthetic process"/>
    <property type="evidence" value="ECO:0007669"/>
    <property type="project" value="UniProtKB-KW"/>
</dbReference>
<dbReference type="Proteomes" id="UP000178851">
    <property type="component" value="Unassembled WGS sequence"/>
</dbReference>
<keyword evidence="9" id="KW-0368">Histidine biosynthesis</keyword>
<dbReference type="EMBL" id="MGGI01000016">
    <property type="protein sequence ID" value="OGM26128.1"/>
    <property type="molecule type" value="Genomic_DNA"/>
</dbReference>
<dbReference type="GO" id="GO:0004488">
    <property type="term" value="F:methylenetetrahydrofolate dehydrogenase (NADP+) activity"/>
    <property type="evidence" value="ECO:0007669"/>
    <property type="project" value="UniProtKB-UniRule"/>
</dbReference>
<keyword evidence="8 9" id="KW-0511">Multifunctional enzyme</keyword>
<comment type="subunit">
    <text evidence="9">Homodimer.</text>
</comment>
<dbReference type="SUPFAM" id="SSF51735">
    <property type="entry name" value="NAD(P)-binding Rossmann-fold domains"/>
    <property type="match status" value="1"/>
</dbReference>
<dbReference type="InterPro" id="IPR036291">
    <property type="entry name" value="NAD(P)-bd_dom_sf"/>
</dbReference>
<comment type="caution">
    <text evidence="12">The sequence shown here is derived from an EMBL/GenBank/DDBJ whole genome shotgun (WGS) entry which is preliminary data.</text>
</comment>
<dbReference type="PANTHER" id="PTHR48099">
    <property type="entry name" value="C-1-TETRAHYDROFOLATE SYNTHASE, CYTOPLASMIC-RELATED"/>
    <property type="match status" value="1"/>
</dbReference>
<accession>A0A1F7YHR6</accession>
<feature type="domain" description="Tetrahydrofolate dehydrogenase/cyclohydrolase NAD(P)-binding" evidence="11">
    <location>
        <begin position="132"/>
        <end position="270"/>
    </location>
</feature>
<dbReference type="InterPro" id="IPR020631">
    <property type="entry name" value="THF_DH/CycHdrlase_NAD-bd_dom"/>
</dbReference>
<dbReference type="InterPro" id="IPR046346">
    <property type="entry name" value="Aminoacid_DH-like_N_sf"/>
</dbReference>
<evidence type="ECO:0000256" key="2">
    <source>
        <dbReference type="ARBA" id="ARBA00022563"/>
    </source>
</evidence>
<dbReference type="UniPathway" id="UPA00193"/>
<evidence type="ECO:0000256" key="3">
    <source>
        <dbReference type="ARBA" id="ARBA00022755"/>
    </source>
</evidence>
<proteinExistence type="inferred from homology"/>
<evidence type="ECO:0000256" key="6">
    <source>
        <dbReference type="ARBA" id="ARBA00023002"/>
    </source>
</evidence>
<evidence type="ECO:0000256" key="9">
    <source>
        <dbReference type="HAMAP-Rule" id="MF_01576"/>
    </source>
</evidence>
<comment type="function">
    <text evidence="9">Catalyzes the oxidation of 5,10-methylenetetrahydrofolate to 5,10-methenyltetrahydrofolate and then the hydrolysis of 5,10-methenyltetrahydrofolate to 10-formyltetrahydrofolate.</text>
</comment>
<keyword evidence="3 9" id="KW-0658">Purine biosynthesis</keyword>
<evidence type="ECO:0000256" key="4">
    <source>
        <dbReference type="ARBA" id="ARBA00022801"/>
    </source>
</evidence>
<reference evidence="12 13" key="1">
    <citation type="journal article" date="2016" name="Nat. Commun.">
        <title>Thousands of microbial genomes shed light on interconnected biogeochemical processes in an aquifer system.</title>
        <authorList>
            <person name="Anantharaman K."/>
            <person name="Brown C.T."/>
            <person name="Hug L.A."/>
            <person name="Sharon I."/>
            <person name="Castelle C.J."/>
            <person name="Probst A.J."/>
            <person name="Thomas B.C."/>
            <person name="Singh A."/>
            <person name="Wilkins M.J."/>
            <person name="Karaoz U."/>
            <person name="Brodie E.L."/>
            <person name="Williams K.H."/>
            <person name="Hubbard S.S."/>
            <person name="Banfield J.F."/>
        </authorList>
    </citation>
    <scope>NUCLEOTIDE SEQUENCE [LARGE SCALE GENOMIC DNA]</scope>
</reference>
<dbReference type="GO" id="GO:0000105">
    <property type="term" value="P:L-histidine biosynthetic process"/>
    <property type="evidence" value="ECO:0007669"/>
    <property type="project" value="UniProtKB-KW"/>
</dbReference>
<name>A0A1F7YHR6_9BACT</name>
<dbReference type="HAMAP" id="MF_01576">
    <property type="entry name" value="THF_DHG_CYH"/>
    <property type="match status" value="1"/>
</dbReference>
<dbReference type="GO" id="GO:0004477">
    <property type="term" value="F:methenyltetrahydrofolate cyclohydrolase activity"/>
    <property type="evidence" value="ECO:0007669"/>
    <property type="project" value="UniProtKB-UniRule"/>
</dbReference>
<protein>
    <recommendedName>
        <fullName evidence="9">Bifunctional protein FolD</fullName>
    </recommendedName>
    <domain>
        <recommendedName>
            <fullName evidence="9">Methylenetetrahydrofolate dehydrogenase</fullName>
            <ecNumber evidence="9">1.5.1.5</ecNumber>
        </recommendedName>
    </domain>
    <domain>
        <recommendedName>
            <fullName evidence="9">Methenyltetrahydrofolate cyclohydrolase</fullName>
            <ecNumber evidence="9">3.5.4.9</ecNumber>
        </recommendedName>
    </domain>
</protein>
<comment type="similarity">
    <text evidence="9">Belongs to the tetrahydrofolate dehydrogenase/cyclohydrolase family.</text>
</comment>
<comment type="caution">
    <text evidence="9">Lacks conserved residue(s) required for the propagation of feature annotation.</text>
</comment>
<dbReference type="Gene3D" id="3.40.50.720">
    <property type="entry name" value="NAD(P)-binding Rossmann-like Domain"/>
    <property type="match status" value="1"/>
</dbReference>
<organism evidence="12 13">
    <name type="scientific">Candidatus Woesebacteria bacterium RIFCSPHIGHO2_01_FULL_39_28</name>
    <dbReference type="NCBI Taxonomy" id="1802496"/>
    <lineage>
        <taxon>Bacteria</taxon>
        <taxon>Candidatus Woeseibacteriota</taxon>
    </lineage>
</organism>
<evidence type="ECO:0000313" key="13">
    <source>
        <dbReference type="Proteomes" id="UP000178851"/>
    </source>
</evidence>
<dbReference type="EC" id="1.5.1.5" evidence="9"/>
<dbReference type="InterPro" id="IPR000672">
    <property type="entry name" value="THF_DH/CycHdrlase"/>
</dbReference>
<keyword evidence="2 9" id="KW-0554">One-carbon metabolism</keyword>
<dbReference type="PRINTS" id="PR00085">
    <property type="entry name" value="THFDHDRGNASE"/>
</dbReference>
<dbReference type="GO" id="GO:0035999">
    <property type="term" value="P:tetrahydrofolate interconversion"/>
    <property type="evidence" value="ECO:0007669"/>
    <property type="project" value="UniProtKB-UniRule"/>
</dbReference>
<dbReference type="EC" id="3.5.4.9" evidence="9"/>
<dbReference type="GO" id="GO:0005829">
    <property type="term" value="C:cytosol"/>
    <property type="evidence" value="ECO:0007669"/>
    <property type="project" value="TreeGrafter"/>
</dbReference>
<keyword evidence="7 9" id="KW-0486">Methionine biosynthesis</keyword>
<keyword evidence="5 9" id="KW-0521">NADP</keyword>
<evidence type="ECO:0000313" key="12">
    <source>
        <dbReference type="EMBL" id="OGM26128.1"/>
    </source>
</evidence>
<evidence type="ECO:0000256" key="1">
    <source>
        <dbReference type="ARBA" id="ARBA00004777"/>
    </source>
</evidence>
<dbReference type="Pfam" id="PF00763">
    <property type="entry name" value="THF_DHG_CYH"/>
    <property type="match status" value="1"/>
</dbReference>
<dbReference type="AlphaFoldDB" id="A0A1F7YHR6"/>